<evidence type="ECO:0008006" key="3">
    <source>
        <dbReference type="Google" id="ProtNLM"/>
    </source>
</evidence>
<protein>
    <recommendedName>
        <fullName evidence="3">Coiled-coil domain-containing protein 34</fullName>
    </recommendedName>
</protein>
<gene>
    <name evidence="1" type="ORF">AVEN_48187_1</name>
</gene>
<sequence length="139" mass="16808">MLKQKMSEKFDKEQEQVVESLMEKKEKKMEADAAFTAWKQHKSHLMKMEKKKRAWVMQKKREEEEKQIARDREALIVYRMWLESKNPVKHDTFSPVKAKPPWTPPGKCEEFYFSLECIIKQICFKNVYHKIIYRVVPKG</sequence>
<dbReference type="EMBL" id="BGPR01003291">
    <property type="protein sequence ID" value="GBM86174.1"/>
    <property type="molecule type" value="Genomic_DNA"/>
</dbReference>
<reference evidence="1 2" key="1">
    <citation type="journal article" date="2019" name="Sci. Rep.">
        <title>Orb-weaving spider Araneus ventricosus genome elucidates the spidroin gene catalogue.</title>
        <authorList>
            <person name="Kono N."/>
            <person name="Nakamura H."/>
            <person name="Ohtoshi R."/>
            <person name="Moran D.A.P."/>
            <person name="Shinohara A."/>
            <person name="Yoshida Y."/>
            <person name="Fujiwara M."/>
            <person name="Mori M."/>
            <person name="Tomita M."/>
            <person name="Arakawa K."/>
        </authorList>
    </citation>
    <scope>NUCLEOTIDE SEQUENCE [LARGE SCALE GENOMIC DNA]</scope>
</reference>
<proteinExistence type="predicted"/>
<accession>A0A4Y2J8C1</accession>
<dbReference type="OrthoDB" id="6437421at2759"/>
<keyword evidence="2" id="KW-1185">Reference proteome</keyword>
<comment type="caution">
    <text evidence="1">The sequence shown here is derived from an EMBL/GenBank/DDBJ whole genome shotgun (WGS) entry which is preliminary data.</text>
</comment>
<dbReference type="Proteomes" id="UP000499080">
    <property type="component" value="Unassembled WGS sequence"/>
</dbReference>
<evidence type="ECO:0000313" key="2">
    <source>
        <dbReference type="Proteomes" id="UP000499080"/>
    </source>
</evidence>
<name>A0A4Y2J8C1_ARAVE</name>
<organism evidence="1 2">
    <name type="scientific">Araneus ventricosus</name>
    <name type="common">Orbweaver spider</name>
    <name type="synonym">Epeira ventricosa</name>
    <dbReference type="NCBI Taxonomy" id="182803"/>
    <lineage>
        <taxon>Eukaryota</taxon>
        <taxon>Metazoa</taxon>
        <taxon>Ecdysozoa</taxon>
        <taxon>Arthropoda</taxon>
        <taxon>Chelicerata</taxon>
        <taxon>Arachnida</taxon>
        <taxon>Araneae</taxon>
        <taxon>Araneomorphae</taxon>
        <taxon>Entelegynae</taxon>
        <taxon>Araneoidea</taxon>
        <taxon>Araneidae</taxon>
        <taxon>Araneus</taxon>
    </lineage>
</organism>
<dbReference type="AlphaFoldDB" id="A0A4Y2J8C1"/>
<evidence type="ECO:0000313" key="1">
    <source>
        <dbReference type="EMBL" id="GBM86174.1"/>
    </source>
</evidence>